<protein>
    <submittedName>
        <fullName evidence="1">Germ cell-specific gene 1-like protein</fullName>
    </submittedName>
</protein>
<name>A0ACB7ERR7_NIBAL</name>
<reference evidence="1" key="1">
    <citation type="submission" date="2020-04" db="EMBL/GenBank/DDBJ databases">
        <title>A chromosome-scale assembly and high-density genetic map of the yellow drum (Nibea albiflora) genome.</title>
        <authorList>
            <person name="Xu D."/>
            <person name="Zhang W."/>
            <person name="Chen R."/>
            <person name="Tan P."/>
            <person name="Wang L."/>
            <person name="Song H."/>
            <person name="Tian L."/>
            <person name="Zhu Q."/>
            <person name="Wang B."/>
        </authorList>
    </citation>
    <scope>NUCLEOTIDE SEQUENCE</scope>
    <source>
        <strain evidence="1">ZJHYS-2018</strain>
    </source>
</reference>
<organism evidence="1 2">
    <name type="scientific">Nibea albiflora</name>
    <name type="common">Yellow drum</name>
    <name type="synonym">Corvina albiflora</name>
    <dbReference type="NCBI Taxonomy" id="240163"/>
    <lineage>
        <taxon>Eukaryota</taxon>
        <taxon>Metazoa</taxon>
        <taxon>Chordata</taxon>
        <taxon>Craniata</taxon>
        <taxon>Vertebrata</taxon>
        <taxon>Euteleostomi</taxon>
        <taxon>Actinopterygii</taxon>
        <taxon>Neopterygii</taxon>
        <taxon>Teleostei</taxon>
        <taxon>Neoteleostei</taxon>
        <taxon>Acanthomorphata</taxon>
        <taxon>Eupercaria</taxon>
        <taxon>Sciaenidae</taxon>
        <taxon>Nibea</taxon>
    </lineage>
</organism>
<sequence>MTSSMLRRQLKNLVQNYSEAEVKVREATSNDPWGPSSSQMADISDLTYNVVACNEIMTMLWKRLKDDKNWRHIHKSLTLLEYLLKTGDDRVLLKMKDNIYIVKALTEYRFVEKDGKDQGTNVREKAKVVLVLMEDDDKLKEERDFAVKTREKTSKSSAASSTDAVKDPNYKPCYVAGASGLPCLDNIPSVADLTASFQARKEERLRQEAEKKEAERRAKMSEDELKWEDAGKDGNIKAAWGEDKAEEEEVKTDAWGAPKEPKEATDPWGTPAKPDTSTDTESSSDPWGAPTKTEEDPFAAPKTEEDPFAAPKTDKDPFAAPKNGEDPFSAPKDDPFNAPKVSSDPFGAPKDKEDPFSAPKDKPDPFSSSNDDPFNAPKDDPFNAPKADPFSAPKDDPFNAPKDDPFNAPKDDPFNAPKDDPFNAPKGDPFNAPKDDPFSAPKDDPFGTPKDDPFTAPASTPPKEDPFAAPASTPPKEDPFAAPASTPPNDDPFTASATSPKEDPFAAPTTPPKEDPFSAPSKPTKDDPFATPTTPPKEDAVPCSPPRDDASDPFNAPPLSSPQGSADAWGAASSPPATGADPWGAPSAPSETKGGDPWGDGTSASSPIGNSGGFGDESDAWGAPAAAPVSTDDAWGSPAPPSDTSPSSDPFGDGASKKGDPWGAPSNGTAFCTSYWCEGTHKVVKPLCLSPVKMKNCGQNNSQPYTTEAPTPDPRNPVSNVTLSPLQKEELARIRKKQMANAVHYIWETGEDKYMLRYFHTGFWLSCEKHNEGNDQEEKCRSFIELTPGETQGVLWLSVISEFMYIGLLAMGFLLMCVEVICLCAKREMNALKINAFAAMCTVLSGMMGMVAHMMYTTVFQMTVSIGPKDWRPQTWDYGWSFAMAWLSFSCCMAAAVATLNSYTKTIIEMKHRARVRLEEVRAAARAPSYEEVVRAGGGGVYSISQLIQLGQQGALMDPLWPRAVGPTVGHLACGAGGALLVGGGGIGVGGMGAAVSLGMGMGGMAGMGRMGGMGIGGVGIGGNGVGMGMGGAEGVEEMGAVGGVGTMGAVGGGRLVDHHGVVVLEGCGTEGCEDCEREMDEIDYDLQEEREDSLC</sequence>
<evidence type="ECO:0000313" key="1">
    <source>
        <dbReference type="EMBL" id="KAG8004910.1"/>
    </source>
</evidence>
<keyword evidence="2" id="KW-1185">Reference proteome</keyword>
<comment type="caution">
    <text evidence="1">The sequence shown here is derived from an EMBL/GenBank/DDBJ whole genome shotgun (WGS) entry which is preliminary data.</text>
</comment>
<evidence type="ECO:0000313" key="2">
    <source>
        <dbReference type="Proteomes" id="UP000805704"/>
    </source>
</evidence>
<dbReference type="Proteomes" id="UP000805704">
    <property type="component" value="Chromosome 23"/>
</dbReference>
<gene>
    <name evidence="1" type="primary">GSG1L.6</name>
    <name evidence="1" type="ORF">GBF38_010740</name>
</gene>
<proteinExistence type="predicted"/>
<dbReference type="EMBL" id="CM024811">
    <property type="protein sequence ID" value="KAG8004910.1"/>
    <property type="molecule type" value="Genomic_DNA"/>
</dbReference>
<accession>A0ACB7ERR7</accession>